<organism evidence="9 10">
    <name type="scientific">Methylomagnum ishizawai</name>
    <dbReference type="NCBI Taxonomy" id="1760988"/>
    <lineage>
        <taxon>Bacteria</taxon>
        <taxon>Pseudomonadati</taxon>
        <taxon>Pseudomonadota</taxon>
        <taxon>Gammaproteobacteria</taxon>
        <taxon>Methylococcales</taxon>
        <taxon>Methylococcaceae</taxon>
        <taxon>Methylomagnum</taxon>
    </lineage>
</organism>
<evidence type="ECO:0000256" key="4">
    <source>
        <dbReference type="ARBA" id="ARBA00023125"/>
    </source>
</evidence>
<name>A0A1Y6DCV0_9GAMM</name>
<evidence type="ECO:0000313" key="9">
    <source>
        <dbReference type="EMBL" id="SMF97874.1"/>
    </source>
</evidence>
<dbReference type="EMBL" id="FXAM01000006">
    <property type="protein sequence ID" value="SMF97874.1"/>
    <property type="molecule type" value="Genomic_DNA"/>
</dbReference>
<feature type="domain" description="Resolvase/invertase-type recombinase catalytic" evidence="8">
    <location>
        <begin position="1"/>
        <end position="134"/>
    </location>
</feature>
<keyword evidence="10" id="KW-1185">Reference proteome</keyword>
<dbReference type="STRING" id="1760988.SAMN02949497_4856"/>
<dbReference type="InterPro" id="IPR050639">
    <property type="entry name" value="SSR_resolvase"/>
</dbReference>
<evidence type="ECO:0000259" key="8">
    <source>
        <dbReference type="PROSITE" id="PS51736"/>
    </source>
</evidence>
<dbReference type="PANTHER" id="PTHR30461">
    <property type="entry name" value="DNA-INVERTASE FROM LAMBDOID PROPHAGE"/>
    <property type="match status" value="1"/>
</dbReference>
<dbReference type="PROSITE" id="PS00397">
    <property type="entry name" value="RECOMBINASES_1"/>
    <property type="match status" value="1"/>
</dbReference>
<dbReference type="InterPro" id="IPR006118">
    <property type="entry name" value="Recombinase_CS"/>
</dbReference>
<evidence type="ECO:0000313" key="10">
    <source>
        <dbReference type="Proteomes" id="UP000192923"/>
    </source>
</evidence>
<dbReference type="OrthoDB" id="9797501at2"/>
<evidence type="ECO:0000256" key="7">
    <source>
        <dbReference type="PROSITE-ProRule" id="PRU10137"/>
    </source>
</evidence>
<dbReference type="CDD" id="cd03768">
    <property type="entry name" value="SR_ResInv"/>
    <property type="match status" value="1"/>
</dbReference>
<comment type="similarity">
    <text evidence="1">Belongs to the site-specific recombinase resolvase family.</text>
</comment>
<evidence type="ECO:0000256" key="1">
    <source>
        <dbReference type="ARBA" id="ARBA00009913"/>
    </source>
</evidence>
<gene>
    <name evidence="9" type="ORF">SAMN02949497_4856</name>
</gene>
<evidence type="ECO:0000256" key="6">
    <source>
        <dbReference type="PIRSR" id="PIRSR606118-50"/>
    </source>
</evidence>
<sequence>MRIGYARVSTQDQSPELQLDALASAGCEQVFHEKASGKDRERPELETCLKVLRKGDTMVVWRLDRLGRSLKDLVEIVHGLEERRIGFQSLTESIDTTSAGGKLIFHIFASLAEFERTLIRERTVAGLAAARARGRRGGRKIKMDKSDVRKAAAMLRDPLMTKTEVAQHFGVSRVTLNAALEREGYPQNPAVPNPQ</sequence>
<dbReference type="Gene3D" id="3.40.50.1390">
    <property type="entry name" value="Resolvase, N-terminal catalytic domain"/>
    <property type="match status" value="1"/>
</dbReference>
<dbReference type="FunFam" id="3.40.50.1390:FF:000001">
    <property type="entry name" value="DNA recombinase"/>
    <property type="match status" value="1"/>
</dbReference>
<dbReference type="InterPro" id="IPR006119">
    <property type="entry name" value="Resolv_N"/>
</dbReference>
<evidence type="ECO:0000256" key="3">
    <source>
        <dbReference type="ARBA" id="ARBA00023100"/>
    </source>
</evidence>
<dbReference type="Proteomes" id="UP000192923">
    <property type="component" value="Unassembled WGS sequence"/>
</dbReference>
<dbReference type="SUPFAM" id="SSF53041">
    <property type="entry name" value="Resolvase-like"/>
    <property type="match status" value="1"/>
</dbReference>
<dbReference type="GO" id="GO:0015074">
    <property type="term" value="P:DNA integration"/>
    <property type="evidence" value="ECO:0007669"/>
    <property type="project" value="UniProtKB-KW"/>
</dbReference>
<dbReference type="Gene3D" id="1.10.10.60">
    <property type="entry name" value="Homeodomain-like"/>
    <property type="match status" value="1"/>
</dbReference>
<dbReference type="InterPro" id="IPR036162">
    <property type="entry name" value="Resolvase-like_N_sf"/>
</dbReference>
<evidence type="ECO:0000256" key="5">
    <source>
        <dbReference type="ARBA" id="ARBA00023172"/>
    </source>
</evidence>
<proteinExistence type="inferred from homology"/>
<dbReference type="SMART" id="SM00857">
    <property type="entry name" value="Resolvase"/>
    <property type="match status" value="1"/>
</dbReference>
<keyword evidence="4" id="KW-0238">DNA-binding</keyword>
<evidence type="ECO:0000256" key="2">
    <source>
        <dbReference type="ARBA" id="ARBA00022908"/>
    </source>
</evidence>
<dbReference type="GO" id="GO:0000150">
    <property type="term" value="F:DNA strand exchange activity"/>
    <property type="evidence" value="ECO:0007669"/>
    <property type="project" value="UniProtKB-KW"/>
</dbReference>
<dbReference type="PROSITE" id="PS51736">
    <property type="entry name" value="RECOMBINASES_3"/>
    <property type="match status" value="1"/>
</dbReference>
<reference evidence="9 10" key="1">
    <citation type="submission" date="2016-12" db="EMBL/GenBank/DDBJ databases">
        <authorList>
            <person name="Song W.-J."/>
            <person name="Kurnit D.M."/>
        </authorList>
    </citation>
    <scope>NUCLEOTIDE SEQUENCE [LARGE SCALE GENOMIC DNA]</scope>
    <source>
        <strain evidence="9 10">175</strain>
    </source>
</reference>
<dbReference type="Pfam" id="PF00239">
    <property type="entry name" value="Resolvase"/>
    <property type="match status" value="1"/>
</dbReference>
<keyword evidence="2" id="KW-0229">DNA integration</keyword>
<feature type="active site" description="O-(5'-phospho-DNA)-serine intermediate" evidence="6 7">
    <location>
        <position position="9"/>
    </location>
</feature>
<dbReference type="PANTHER" id="PTHR30461:SF2">
    <property type="entry name" value="SERINE RECOMBINASE PINE-RELATED"/>
    <property type="match status" value="1"/>
</dbReference>
<protein>
    <submittedName>
        <fullName evidence="9">Site-specific DNA recombinase</fullName>
    </submittedName>
</protein>
<keyword evidence="3" id="KW-0230">DNA invertase</keyword>
<dbReference type="PROSITE" id="PS00398">
    <property type="entry name" value="RECOMBINASES_2"/>
    <property type="match status" value="1"/>
</dbReference>
<dbReference type="GO" id="GO:0003677">
    <property type="term" value="F:DNA binding"/>
    <property type="evidence" value="ECO:0007669"/>
    <property type="project" value="UniProtKB-KW"/>
</dbReference>
<keyword evidence="5" id="KW-0233">DNA recombination</keyword>
<dbReference type="AlphaFoldDB" id="A0A1Y6DCV0"/>
<accession>A0A1Y6DCV0</accession>